<evidence type="ECO:0000313" key="3">
    <source>
        <dbReference type="Proteomes" id="UP000054560"/>
    </source>
</evidence>
<reference evidence="2 3" key="1">
    <citation type="submission" date="2011-02" db="EMBL/GenBank/DDBJ databases">
        <title>The Genome Sequence of Sphaeroforma arctica JP610.</title>
        <authorList>
            <consortium name="The Broad Institute Genome Sequencing Platform"/>
            <person name="Russ C."/>
            <person name="Cuomo C."/>
            <person name="Young S.K."/>
            <person name="Zeng Q."/>
            <person name="Gargeya S."/>
            <person name="Alvarado L."/>
            <person name="Berlin A."/>
            <person name="Chapman S.B."/>
            <person name="Chen Z."/>
            <person name="Freedman E."/>
            <person name="Gellesch M."/>
            <person name="Goldberg J."/>
            <person name="Griggs A."/>
            <person name="Gujja S."/>
            <person name="Heilman E."/>
            <person name="Heiman D."/>
            <person name="Howarth C."/>
            <person name="Mehta T."/>
            <person name="Neiman D."/>
            <person name="Pearson M."/>
            <person name="Roberts A."/>
            <person name="Saif S."/>
            <person name="Shea T."/>
            <person name="Shenoy N."/>
            <person name="Sisk P."/>
            <person name="Stolte C."/>
            <person name="Sykes S."/>
            <person name="White J."/>
            <person name="Yandava C."/>
            <person name="Burger G."/>
            <person name="Gray M.W."/>
            <person name="Holland P.W.H."/>
            <person name="King N."/>
            <person name="Lang F.B.F."/>
            <person name="Roger A.J."/>
            <person name="Ruiz-Trillo I."/>
            <person name="Haas B."/>
            <person name="Nusbaum C."/>
            <person name="Birren B."/>
        </authorList>
    </citation>
    <scope>NUCLEOTIDE SEQUENCE [LARGE SCALE GENOMIC DNA]</scope>
    <source>
        <strain evidence="2 3">JP610</strain>
    </source>
</reference>
<dbReference type="EMBL" id="KQ250556">
    <property type="protein sequence ID" value="KNC70654.1"/>
    <property type="molecule type" value="Genomic_DNA"/>
</dbReference>
<sequence length="95" mass="10188">MYECSHSCKHFHQEDRPKGKPQRRQSSGGGFEDAVYESKATASMDSTNPTKLIKVAKSSSEDRSGLPKLVPASVAAVQSTGYLVPTVTGSEAETQ</sequence>
<feature type="region of interest" description="Disordered" evidence="1">
    <location>
        <begin position="1"/>
        <end position="50"/>
    </location>
</feature>
<dbReference type="GeneID" id="25917318"/>
<evidence type="ECO:0000256" key="1">
    <source>
        <dbReference type="SAM" id="MobiDB-lite"/>
    </source>
</evidence>
<gene>
    <name evidence="2" type="ORF">SARC_16814</name>
</gene>
<dbReference type="RefSeq" id="XP_014144556.1">
    <property type="nucleotide sequence ID" value="XM_014289081.1"/>
</dbReference>
<protein>
    <submittedName>
        <fullName evidence="2">Uncharacterized protein</fullName>
    </submittedName>
</protein>
<organism evidence="2 3">
    <name type="scientific">Sphaeroforma arctica JP610</name>
    <dbReference type="NCBI Taxonomy" id="667725"/>
    <lineage>
        <taxon>Eukaryota</taxon>
        <taxon>Ichthyosporea</taxon>
        <taxon>Ichthyophonida</taxon>
        <taxon>Sphaeroforma</taxon>
    </lineage>
</organism>
<keyword evidence="3" id="KW-1185">Reference proteome</keyword>
<dbReference type="Proteomes" id="UP000054560">
    <property type="component" value="Unassembled WGS sequence"/>
</dbReference>
<feature type="non-terminal residue" evidence="2">
    <location>
        <position position="95"/>
    </location>
</feature>
<proteinExistence type="predicted"/>
<evidence type="ECO:0000313" key="2">
    <source>
        <dbReference type="EMBL" id="KNC70654.1"/>
    </source>
</evidence>
<accession>A0A0L0F220</accession>
<feature type="compositionally biased region" description="Polar residues" evidence="1">
    <location>
        <begin position="40"/>
        <end position="50"/>
    </location>
</feature>
<dbReference type="AlphaFoldDB" id="A0A0L0F220"/>
<name>A0A0L0F220_9EUKA</name>